<proteinExistence type="predicted"/>
<evidence type="ECO:0000313" key="2">
    <source>
        <dbReference type="Proteomes" id="UP000015102"/>
    </source>
</evidence>
<sequence length="101" mass="11760">MRRFRQEWPLTNFLQKFHNNEGEIPLTRTEMDKAVQRPKNNKIAGTDGIPVPAQDHHARYASPSNFTFEGLENAVKSRELYVNGNSLVSTTRKRELLWHIL</sequence>
<protein>
    <submittedName>
        <fullName evidence="1">Uncharacterized protein</fullName>
    </submittedName>
</protein>
<accession>T1GFZ0</accession>
<evidence type="ECO:0000313" key="1">
    <source>
        <dbReference type="EnsemblMetazoa" id="MESCA002293-PA"/>
    </source>
</evidence>
<dbReference type="EnsemblMetazoa" id="MESCA002293-RA">
    <property type="protein sequence ID" value="MESCA002293-PA"/>
    <property type="gene ID" value="MESCA002293"/>
</dbReference>
<reference evidence="2" key="1">
    <citation type="submission" date="2013-02" db="EMBL/GenBank/DDBJ databases">
        <authorList>
            <person name="Hughes D."/>
        </authorList>
    </citation>
    <scope>NUCLEOTIDE SEQUENCE</scope>
    <source>
        <strain>Durham</strain>
        <strain evidence="2">NC isolate 2 -- Noor lab</strain>
    </source>
</reference>
<dbReference type="AlphaFoldDB" id="T1GFZ0"/>
<dbReference type="HOGENOM" id="CLU_2294836_0_0_1"/>
<dbReference type="EMBL" id="CAQQ02394572">
    <property type="status" value="NOT_ANNOTATED_CDS"/>
    <property type="molecule type" value="Genomic_DNA"/>
</dbReference>
<reference evidence="1" key="2">
    <citation type="submission" date="2015-06" db="UniProtKB">
        <authorList>
            <consortium name="EnsemblMetazoa"/>
        </authorList>
    </citation>
    <scope>IDENTIFICATION</scope>
</reference>
<dbReference type="EMBL" id="CAQQ02394573">
    <property type="status" value="NOT_ANNOTATED_CDS"/>
    <property type="molecule type" value="Genomic_DNA"/>
</dbReference>
<organism evidence="1 2">
    <name type="scientific">Megaselia scalaris</name>
    <name type="common">Humpbacked fly</name>
    <name type="synonym">Phora scalaris</name>
    <dbReference type="NCBI Taxonomy" id="36166"/>
    <lineage>
        <taxon>Eukaryota</taxon>
        <taxon>Metazoa</taxon>
        <taxon>Ecdysozoa</taxon>
        <taxon>Arthropoda</taxon>
        <taxon>Hexapoda</taxon>
        <taxon>Insecta</taxon>
        <taxon>Pterygota</taxon>
        <taxon>Neoptera</taxon>
        <taxon>Endopterygota</taxon>
        <taxon>Diptera</taxon>
        <taxon>Brachycera</taxon>
        <taxon>Muscomorpha</taxon>
        <taxon>Platypezoidea</taxon>
        <taxon>Phoridae</taxon>
        <taxon>Megaseliini</taxon>
        <taxon>Megaselia</taxon>
    </lineage>
</organism>
<dbReference type="Proteomes" id="UP000015102">
    <property type="component" value="Unassembled WGS sequence"/>
</dbReference>
<keyword evidence="2" id="KW-1185">Reference proteome</keyword>
<name>T1GFZ0_MEGSC</name>